<protein>
    <submittedName>
        <fullName evidence="2">Sulfotransferase domain-containing protein</fullName>
    </submittedName>
</protein>
<dbReference type="Pfam" id="PF03567">
    <property type="entry name" value="Sulfotransfer_2"/>
    <property type="match status" value="1"/>
</dbReference>
<sequence length="239" mass="27652">MSTVVAAIMCYLHNETEFIKANRSLTEDMYENRFCKSQNEASTIESVLSKNKANINQWKLLAVVRDPVERFLSGFVDKCLLEQKRSNLPSRCYGCKNNMTCFLEKQLLRAHQKALGKKVSVTYEDVHFLPQNWHCKFNAYFGRYNVIKYRSEPGKGQKQMVDDIVRVLQKANVSKSVSQFIVDELSSVRKTKHATSSSPERAYYGDALRSNPYAMKLLVRLFYFDFILFGFPLPEVEPN</sequence>
<dbReference type="AlphaFoldDB" id="A0A7E4ZUF4"/>
<reference evidence="2" key="2">
    <citation type="submission" date="2020-10" db="UniProtKB">
        <authorList>
            <consortium name="WormBaseParasite"/>
        </authorList>
    </citation>
    <scope>IDENTIFICATION</scope>
</reference>
<reference evidence="1" key="1">
    <citation type="journal article" date="2013" name="Genetics">
        <title>The draft genome and transcriptome of Panagrellus redivivus are shaped by the harsh demands of a free-living lifestyle.</title>
        <authorList>
            <person name="Srinivasan J."/>
            <person name="Dillman A.R."/>
            <person name="Macchietto M.G."/>
            <person name="Heikkinen L."/>
            <person name="Lakso M."/>
            <person name="Fracchia K.M."/>
            <person name="Antoshechkin I."/>
            <person name="Mortazavi A."/>
            <person name="Wong G."/>
            <person name="Sternberg P.W."/>
        </authorList>
    </citation>
    <scope>NUCLEOTIDE SEQUENCE [LARGE SCALE GENOMIC DNA]</scope>
    <source>
        <strain evidence="1">MT8872</strain>
    </source>
</reference>
<dbReference type="InterPro" id="IPR007669">
    <property type="entry name" value="Chst-1-like"/>
</dbReference>
<dbReference type="GO" id="GO:0047756">
    <property type="term" value="F:chondroitin 4-sulfotransferase activity"/>
    <property type="evidence" value="ECO:0007669"/>
    <property type="project" value="InterPro"/>
</dbReference>
<organism evidence="1 2">
    <name type="scientific">Panagrellus redivivus</name>
    <name type="common">Microworm</name>
    <dbReference type="NCBI Taxonomy" id="6233"/>
    <lineage>
        <taxon>Eukaryota</taxon>
        <taxon>Metazoa</taxon>
        <taxon>Ecdysozoa</taxon>
        <taxon>Nematoda</taxon>
        <taxon>Chromadorea</taxon>
        <taxon>Rhabditida</taxon>
        <taxon>Tylenchina</taxon>
        <taxon>Panagrolaimomorpha</taxon>
        <taxon>Panagrolaimoidea</taxon>
        <taxon>Panagrolaimidae</taxon>
        <taxon>Panagrellus</taxon>
    </lineage>
</organism>
<evidence type="ECO:0000313" key="2">
    <source>
        <dbReference type="WBParaSite" id="Pan_g18157.t1"/>
    </source>
</evidence>
<keyword evidence="1" id="KW-1185">Reference proteome</keyword>
<dbReference type="WBParaSite" id="Pan_g18157.t1">
    <property type="protein sequence ID" value="Pan_g18157.t1"/>
    <property type="gene ID" value="Pan_g18157"/>
</dbReference>
<proteinExistence type="predicted"/>
<dbReference type="Proteomes" id="UP000492821">
    <property type="component" value="Unassembled WGS sequence"/>
</dbReference>
<dbReference type="InterPro" id="IPR005331">
    <property type="entry name" value="Sulfotransferase"/>
</dbReference>
<accession>A0A7E4ZUF4</accession>
<dbReference type="GO" id="GO:1902884">
    <property type="term" value="P:positive regulation of response to oxidative stress"/>
    <property type="evidence" value="ECO:0007669"/>
    <property type="project" value="InterPro"/>
</dbReference>
<dbReference type="GO" id="GO:0050650">
    <property type="term" value="P:chondroitin sulfate proteoglycan biosynthetic process"/>
    <property type="evidence" value="ECO:0007669"/>
    <property type="project" value="InterPro"/>
</dbReference>
<evidence type="ECO:0000313" key="1">
    <source>
        <dbReference type="Proteomes" id="UP000492821"/>
    </source>
</evidence>
<dbReference type="PANTHER" id="PTHR22900:SF5">
    <property type="entry name" value="PROTEIN CBG14245"/>
    <property type="match status" value="1"/>
</dbReference>
<dbReference type="PANTHER" id="PTHR22900">
    <property type="entry name" value="PROTEIN CBG14245-RELATED"/>
    <property type="match status" value="1"/>
</dbReference>
<name>A0A7E4ZUF4_PANRE</name>
<dbReference type="GO" id="GO:0016020">
    <property type="term" value="C:membrane"/>
    <property type="evidence" value="ECO:0007669"/>
    <property type="project" value="InterPro"/>
</dbReference>